<evidence type="ECO:0000313" key="4">
    <source>
        <dbReference type="EnsemblMetazoa" id="CLYHEMP008499.1"/>
    </source>
</evidence>
<feature type="region of interest" description="Disordered" evidence="2">
    <location>
        <begin position="763"/>
        <end position="783"/>
    </location>
</feature>
<feature type="compositionally biased region" description="Basic and acidic residues" evidence="2">
    <location>
        <begin position="240"/>
        <end position="249"/>
    </location>
</feature>
<organism evidence="4 5">
    <name type="scientific">Clytia hemisphaerica</name>
    <dbReference type="NCBI Taxonomy" id="252671"/>
    <lineage>
        <taxon>Eukaryota</taxon>
        <taxon>Metazoa</taxon>
        <taxon>Cnidaria</taxon>
        <taxon>Hydrozoa</taxon>
        <taxon>Hydroidolina</taxon>
        <taxon>Leptothecata</taxon>
        <taxon>Obeliida</taxon>
        <taxon>Clytiidae</taxon>
        <taxon>Clytia</taxon>
    </lineage>
</organism>
<feature type="region of interest" description="Disordered" evidence="2">
    <location>
        <begin position="1"/>
        <end position="27"/>
    </location>
</feature>
<feature type="compositionally biased region" description="Basic and acidic residues" evidence="2">
    <location>
        <begin position="734"/>
        <end position="745"/>
    </location>
</feature>
<feature type="coiled-coil region" evidence="1">
    <location>
        <begin position="550"/>
        <end position="577"/>
    </location>
</feature>
<feature type="compositionally biased region" description="Low complexity" evidence="2">
    <location>
        <begin position="766"/>
        <end position="777"/>
    </location>
</feature>
<feature type="compositionally biased region" description="Low complexity" evidence="2">
    <location>
        <begin position="1093"/>
        <end position="1129"/>
    </location>
</feature>
<accession>A0A7M5VCH3</accession>
<dbReference type="Proteomes" id="UP000594262">
    <property type="component" value="Unplaced"/>
</dbReference>
<dbReference type="OrthoDB" id="5986907at2759"/>
<feature type="compositionally biased region" description="Basic residues" evidence="2">
    <location>
        <begin position="250"/>
        <end position="267"/>
    </location>
</feature>
<keyword evidence="5" id="KW-1185">Reference proteome</keyword>
<sequence length="2001" mass="223487">MNNMKPLDPTKEEESRTQNSHSQSLKIMDRVQRGVQSDFSDAACPNCKQNKSQVKSAYESNFKLIKKKMLGTSELIQKYHQNQQDLAEANNKLKIQNERLERACRESGMLRIQLDKALKALNPLKKTIQRNESEKALLQYDLQKKDSLLNKSKVYTNELRDSVESTKMAEIDQNKEKQSISKDFEREKKRTLSQAKTIEKLDRKLQQVRDLLKEERKTSKRTSKEFNKLQKELEEKKAMELLPDTEYRKNTRRRAGSARGRARRRGGKGASFRQKVNQEDNNNNGEVGVGAEEGGFDYKSLFTDDEMRNIYDDEENDSSDQDFKDVSIQRNVPKASEAKRKPPTRQKKTSNSSNNKPGIPVKRRRSSRLNNLQPSPTNIPPDGFRDNRQNPSPLPTPLDNDAPQFHNPRTLEGLRLSDSSSEEDTIETLKEENDNRKLIHKIFRQMSTITPTISPLAATSPSPLHDNDDHISDIGGHSPYLSDMDENENLLSFDEPTDLSIENVVNDVMNFLVDSVCSDRINPRQLHHALPEAERTLHIPEDGDSKDNLNETQNRTLKTLENVYKTTNQNQKTLNENLKSEKITPSKSKKVSFVDKMTTSESLQRSPSKSGKTLISCSVSKIIKSILVTDFELYPQHNTMKDDCVKQTEPRVENTENQNDYKTTKDTSTLSINQSRLPSMSKENTDMLHSRVTATQQTPTPPRSANTSRPSSNTKFAIKTTPSKDSTSSTNAATEKDESHPDTTKSKWKQNSFKSVASGVKLVAKDSTPNDNESNTNNEDDIVISSETVNAGNGTPGHSSTGTRTFEIESQDRQSTALQQPQQKPSVVRALPGLSESSPGRPMRILKSILVEDIYSSPSMMERFKDSANFKEPFHRPLSPIAATPPRKLRRRDKEKACTKPTNKCPIESEQSKNETAPSGRPNLRRSARRDLSIINESSILRNNGKNQSVSQVKENSLDTTEERPLSAIHTSPEPDIPPSLDTSSLATESNAEKSTATVSITTNNVRTAPSTTIQASTNQNTPLNENMETPRLHNTQSSITSSTENSDEIDRNSPPSPPTTTTQESPEHTSTSLCTTTRNFPIEMQRLGGHASPNNTESPPTSSPPLLVSSSVSTSSVPSFPSTTSPSNISTLASRIISTVACPTPATPSVASPNRSSTVQPPYIPRYRPSTQVTYSSTHTSHIPRHRPLASSLHSPRSYNSRKHVTFTNAAKIRDIRRKTASPTMAISPPISPIPPSPRRTILTPLISPLPVTPLPDSISPLPPSPKIMSPPLIRGSAIQHSENSSVRVPVPIARKRSLSTQSISFDNETLSTSQNKNKKCRIQNEGASNESGVHPPSAFTKQRPSTSRKDTSLHAVKKPTNVSTAPGGSEPSSQSESTVDPQSLCVIVSEGSNTSTLSTQKYKNGHAASDKRLKPAQTSETANAVRGKNSSPKILPTTNNDKRKEIKSAISSSSSTLKKDNDKTITEMVGLKATTPFKRCVKRTSVSPTSKTEKSLNPIETPAKKQKKPMITKQKEPCEIVSPATKKTEKSRTATGAKCGASVKILGAKEIKEMDRESGLSEKKYVRQVIEMLRKDEINLRSIILAFQKRTNIMSQRSLVAAFVDCSMERGKKVLSADLTTNSNYHKKTDKSSAFCPYNGVVRLLDVDMLRTSDEEQLLCILNGLKNAYLFRNGPHELLEVIHKTLHKEVKLQLRQQETLCRFYAGVCRIFNMLDKLIGFLYGVCYDNLSHLNFAICFLSCYIVWPSIVFRCDLMDFSKKKEEEGRLTRVIMSPMSAAMQFISWFDCKDPIIHKDMRKLANDFFSLGLGTERKWNDLFPLLKELAKEIYHLLSNKKISSIQGDSDTGYHLNEYAFSTTKALVLICRRIGWQYTYNKVICGSIWKSLEGAFSTPKSSQCDTGVLVYLIGQLIQVGITSGWLDYSEIVNRIALVLSPENAQVHEKVQYAAATVLKEALHYHPQLCIQPIQQWISNLRKSKGGILPKYVLDQFEIFLVYDGT</sequence>
<dbReference type="GeneID" id="136804912"/>
<feature type="region of interest" description="Disordered" evidence="2">
    <location>
        <begin position="1327"/>
        <end position="1383"/>
    </location>
</feature>
<feature type="region of interest" description="Disordered" evidence="2">
    <location>
        <begin position="871"/>
        <end position="1074"/>
    </location>
</feature>
<protein>
    <recommendedName>
        <fullName evidence="3">Little elongation complex subunit 1 C-terminal domain-containing protein</fullName>
    </recommendedName>
</protein>
<feature type="compositionally biased region" description="Low complexity" evidence="2">
    <location>
        <begin position="1368"/>
        <end position="1379"/>
    </location>
</feature>
<feature type="compositionally biased region" description="Polar residues" evidence="2">
    <location>
        <begin position="981"/>
        <end position="1045"/>
    </location>
</feature>
<dbReference type="Pfam" id="PF25817">
    <property type="entry name" value="ICE1_C"/>
    <property type="match status" value="1"/>
</dbReference>
<feature type="coiled-coil region" evidence="1">
    <location>
        <begin position="198"/>
        <end position="239"/>
    </location>
</feature>
<feature type="compositionally biased region" description="Polar residues" evidence="2">
    <location>
        <begin position="692"/>
        <end position="715"/>
    </location>
</feature>
<feature type="compositionally biased region" description="Low complexity" evidence="2">
    <location>
        <begin position="719"/>
        <end position="730"/>
    </location>
</feature>
<feature type="region of interest" description="Disordered" evidence="2">
    <location>
        <begin position="1145"/>
        <end position="1200"/>
    </location>
</feature>
<dbReference type="EnsemblMetazoa" id="CLYHEMT008499.1">
    <property type="protein sequence ID" value="CLYHEMP008499.1"/>
    <property type="gene ID" value="CLYHEMG008499"/>
</dbReference>
<feature type="compositionally biased region" description="Polar residues" evidence="2">
    <location>
        <begin position="655"/>
        <end position="682"/>
    </location>
</feature>
<feature type="compositionally biased region" description="Polar residues" evidence="2">
    <location>
        <begin position="935"/>
        <end position="959"/>
    </location>
</feature>
<feature type="compositionally biased region" description="Basic and acidic residues" evidence="2">
    <location>
        <begin position="644"/>
        <end position="654"/>
    </location>
</feature>
<evidence type="ECO:0000313" key="5">
    <source>
        <dbReference type="Proteomes" id="UP000594262"/>
    </source>
</evidence>
<feature type="compositionally biased region" description="Polar residues" evidence="2">
    <location>
        <begin position="1418"/>
        <end position="1441"/>
    </location>
</feature>
<dbReference type="InterPro" id="IPR057881">
    <property type="entry name" value="ICE1_C"/>
</dbReference>
<evidence type="ECO:0000256" key="1">
    <source>
        <dbReference type="SAM" id="Coils"/>
    </source>
</evidence>
<feature type="region of interest" description="Disordered" evidence="2">
    <location>
        <begin position="644"/>
        <end position="751"/>
    </location>
</feature>
<feature type="domain" description="Little elongation complex subunit 1 C-terminal" evidence="3">
    <location>
        <begin position="1835"/>
        <end position="1977"/>
    </location>
</feature>
<keyword evidence="1" id="KW-0175">Coiled coil</keyword>
<feature type="region of interest" description="Disordered" evidence="2">
    <location>
        <begin position="1087"/>
        <end position="1129"/>
    </location>
</feature>
<evidence type="ECO:0000256" key="2">
    <source>
        <dbReference type="SAM" id="MobiDB-lite"/>
    </source>
</evidence>
<name>A0A7M5VCH3_9CNID</name>
<feature type="compositionally biased region" description="Polar residues" evidence="2">
    <location>
        <begin position="1170"/>
        <end position="1182"/>
    </location>
</feature>
<feature type="region of interest" description="Disordered" evidence="2">
    <location>
        <begin position="808"/>
        <end position="841"/>
    </location>
</feature>
<feature type="compositionally biased region" description="Polar residues" evidence="2">
    <location>
        <begin position="1148"/>
        <end position="1161"/>
    </location>
</feature>
<evidence type="ECO:0000259" key="3">
    <source>
        <dbReference type="Pfam" id="PF25817"/>
    </source>
</evidence>
<feature type="compositionally biased region" description="Polar residues" evidence="2">
    <location>
        <begin position="813"/>
        <end position="825"/>
    </location>
</feature>
<reference evidence="4" key="1">
    <citation type="submission" date="2021-01" db="UniProtKB">
        <authorList>
            <consortium name="EnsemblMetazoa"/>
        </authorList>
    </citation>
    <scope>IDENTIFICATION</scope>
</reference>
<feature type="region of interest" description="Disordered" evidence="2">
    <location>
        <begin position="312"/>
        <end position="424"/>
    </location>
</feature>
<feature type="region of interest" description="Disordered" evidence="2">
    <location>
        <begin position="1398"/>
        <end position="1444"/>
    </location>
</feature>
<feature type="region of interest" description="Disordered" evidence="2">
    <location>
        <begin position="240"/>
        <end position="293"/>
    </location>
</feature>
<proteinExistence type="predicted"/>
<feature type="compositionally biased region" description="Low complexity" evidence="2">
    <location>
        <begin position="1060"/>
        <end position="1073"/>
    </location>
</feature>
<dbReference type="RefSeq" id="XP_066917534.1">
    <property type="nucleotide sequence ID" value="XM_067061433.1"/>
</dbReference>
<feature type="coiled-coil region" evidence="1">
    <location>
        <begin position="76"/>
        <end position="106"/>
    </location>
</feature>